<protein>
    <recommendedName>
        <fullName evidence="2">RING-type E3 ubiquitin transferase</fullName>
        <ecNumber evidence="2">2.3.2.27</ecNumber>
    </recommendedName>
</protein>
<feature type="compositionally biased region" description="Basic and acidic residues" evidence="9">
    <location>
        <begin position="279"/>
        <end position="291"/>
    </location>
</feature>
<dbReference type="SMART" id="SM00184">
    <property type="entry name" value="RING"/>
    <property type="match status" value="1"/>
</dbReference>
<dbReference type="PANTHER" id="PTHR15710">
    <property type="entry name" value="E3 UBIQUITIN-PROTEIN LIGASE PRAJA"/>
    <property type="match status" value="1"/>
</dbReference>
<dbReference type="Proteomes" id="UP000233837">
    <property type="component" value="Unassembled WGS sequence"/>
</dbReference>
<feature type="compositionally biased region" description="Basic and acidic residues" evidence="9">
    <location>
        <begin position="233"/>
        <end position="242"/>
    </location>
</feature>
<dbReference type="AlphaFoldDB" id="A0A2I0WW56"/>
<keyword evidence="12" id="KW-1185">Reference proteome</keyword>
<dbReference type="Pfam" id="PF14369">
    <property type="entry name" value="Zn_ribbon_19"/>
    <property type="match status" value="1"/>
</dbReference>
<dbReference type="EC" id="2.3.2.27" evidence="2"/>
<dbReference type="PANTHER" id="PTHR15710:SF18">
    <property type="entry name" value="RING-TYPE E3 UBIQUITIN TRANSFERASE"/>
    <property type="match status" value="1"/>
</dbReference>
<dbReference type="FunFam" id="3.30.40.10:FF:000022">
    <property type="entry name" value="E3 ubiquitin-protein ligase RING1-like"/>
    <property type="match status" value="1"/>
</dbReference>
<keyword evidence="7" id="KW-0862">Zinc</keyword>
<dbReference type="InterPro" id="IPR001841">
    <property type="entry name" value="Znf_RING"/>
</dbReference>
<evidence type="ECO:0000256" key="2">
    <source>
        <dbReference type="ARBA" id="ARBA00012483"/>
    </source>
</evidence>
<evidence type="ECO:0000313" key="11">
    <source>
        <dbReference type="EMBL" id="PKU79900.1"/>
    </source>
</evidence>
<keyword evidence="4" id="KW-0479">Metal-binding</keyword>
<evidence type="ECO:0000259" key="10">
    <source>
        <dbReference type="PROSITE" id="PS50089"/>
    </source>
</evidence>
<keyword evidence="3" id="KW-0808">Transferase</keyword>
<evidence type="ECO:0000256" key="9">
    <source>
        <dbReference type="SAM" id="MobiDB-lite"/>
    </source>
</evidence>
<evidence type="ECO:0000256" key="1">
    <source>
        <dbReference type="ARBA" id="ARBA00000900"/>
    </source>
</evidence>
<dbReference type="GO" id="GO:0005737">
    <property type="term" value="C:cytoplasm"/>
    <property type="evidence" value="ECO:0007669"/>
    <property type="project" value="TreeGrafter"/>
</dbReference>
<reference evidence="11 12" key="1">
    <citation type="journal article" date="2016" name="Sci. Rep.">
        <title>The Dendrobium catenatum Lindl. genome sequence provides insights into polysaccharide synthase, floral development and adaptive evolution.</title>
        <authorList>
            <person name="Zhang G.Q."/>
            <person name="Xu Q."/>
            <person name="Bian C."/>
            <person name="Tsai W.C."/>
            <person name="Yeh C.M."/>
            <person name="Liu K.W."/>
            <person name="Yoshida K."/>
            <person name="Zhang L.S."/>
            <person name="Chang S.B."/>
            <person name="Chen F."/>
            <person name="Shi Y."/>
            <person name="Su Y.Y."/>
            <person name="Zhang Y.Q."/>
            <person name="Chen L.J."/>
            <person name="Yin Y."/>
            <person name="Lin M."/>
            <person name="Huang H."/>
            <person name="Deng H."/>
            <person name="Wang Z.W."/>
            <person name="Zhu S.L."/>
            <person name="Zhao X."/>
            <person name="Deng C."/>
            <person name="Niu S.C."/>
            <person name="Huang J."/>
            <person name="Wang M."/>
            <person name="Liu G.H."/>
            <person name="Yang H.J."/>
            <person name="Xiao X.J."/>
            <person name="Hsiao Y.Y."/>
            <person name="Wu W.L."/>
            <person name="Chen Y.Y."/>
            <person name="Mitsuda N."/>
            <person name="Ohme-Takagi M."/>
            <person name="Luo Y.B."/>
            <person name="Van de Peer Y."/>
            <person name="Liu Z.J."/>
        </authorList>
    </citation>
    <scope>NUCLEOTIDE SEQUENCE [LARGE SCALE GENOMIC DNA]</scope>
    <source>
        <tissue evidence="11">The whole plant</tissue>
    </source>
</reference>
<reference evidence="11 12" key="2">
    <citation type="journal article" date="2017" name="Nature">
        <title>The Apostasia genome and the evolution of orchids.</title>
        <authorList>
            <person name="Zhang G.Q."/>
            <person name="Liu K.W."/>
            <person name="Li Z."/>
            <person name="Lohaus R."/>
            <person name="Hsiao Y.Y."/>
            <person name="Niu S.C."/>
            <person name="Wang J.Y."/>
            <person name="Lin Y.C."/>
            <person name="Xu Q."/>
            <person name="Chen L.J."/>
            <person name="Yoshida K."/>
            <person name="Fujiwara S."/>
            <person name="Wang Z.W."/>
            <person name="Zhang Y.Q."/>
            <person name="Mitsuda N."/>
            <person name="Wang M."/>
            <person name="Liu G.H."/>
            <person name="Pecoraro L."/>
            <person name="Huang H.X."/>
            <person name="Xiao X.J."/>
            <person name="Lin M."/>
            <person name="Wu X.Y."/>
            <person name="Wu W.L."/>
            <person name="Chen Y.Y."/>
            <person name="Chang S.B."/>
            <person name="Sakamoto S."/>
            <person name="Ohme-Takagi M."/>
            <person name="Yagi M."/>
            <person name="Zeng S.J."/>
            <person name="Shen C.Y."/>
            <person name="Yeh C.M."/>
            <person name="Luo Y.B."/>
            <person name="Tsai W.C."/>
            <person name="Van de Peer Y."/>
            <person name="Liu Z.J."/>
        </authorList>
    </citation>
    <scope>NUCLEOTIDE SEQUENCE [LARGE SCALE GENOMIC DNA]</scope>
    <source>
        <tissue evidence="11">The whole plant</tissue>
    </source>
</reference>
<evidence type="ECO:0000256" key="5">
    <source>
        <dbReference type="ARBA" id="ARBA00022771"/>
    </source>
</evidence>
<name>A0A2I0WW56_9ASPA</name>
<dbReference type="GO" id="GO:0008270">
    <property type="term" value="F:zinc ion binding"/>
    <property type="evidence" value="ECO:0007669"/>
    <property type="project" value="UniProtKB-KW"/>
</dbReference>
<gene>
    <name evidence="11" type="primary">RING1</name>
    <name evidence="11" type="ORF">MA16_Dca012088</name>
</gene>
<sequence length="307" mass="34324">MPPPSPPVPPNLRRRAVFRLFWCHQCRRPVSIIPSLSATSDLFCPRCFGPFVHDLDLDIPPPRPPPPPPPPRPPPANFLFDFSSPHPHLHLHHLFPTWTPFHPQLIHGQLALPPPPPPPPWISPSYSVRPALDPGDYFTGPNLSELIEELTENDRTGPPPATSSSIDALPTVAIAAAHLRGGSECPVCKEEFSVGEEAREMPCRHVYHSSCLVPWLRMHNSCPVCRFQLRGEEPATGERSREQPVGGGGNRRQRRRQVPERWNPFTVLPAFRGPSRPGLDSRNDGERREQGGDPMDSAAGNNYLFYF</sequence>
<keyword evidence="5 8" id="KW-0863">Zinc-finger</keyword>
<evidence type="ECO:0000256" key="8">
    <source>
        <dbReference type="PROSITE-ProRule" id="PRU00175"/>
    </source>
</evidence>
<organism evidence="11 12">
    <name type="scientific">Dendrobium catenatum</name>
    <dbReference type="NCBI Taxonomy" id="906689"/>
    <lineage>
        <taxon>Eukaryota</taxon>
        <taxon>Viridiplantae</taxon>
        <taxon>Streptophyta</taxon>
        <taxon>Embryophyta</taxon>
        <taxon>Tracheophyta</taxon>
        <taxon>Spermatophyta</taxon>
        <taxon>Magnoliopsida</taxon>
        <taxon>Liliopsida</taxon>
        <taxon>Asparagales</taxon>
        <taxon>Orchidaceae</taxon>
        <taxon>Epidendroideae</taxon>
        <taxon>Malaxideae</taxon>
        <taxon>Dendrobiinae</taxon>
        <taxon>Dendrobium</taxon>
    </lineage>
</organism>
<dbReference type="CDD" id="cd16667">
    <property type="entry name" value="RING-H2_RNF126-like"/>
    <property type="match status" value="1"/>
</dbReference>
<feature type="region of interest" description="Disordered" evidence="9">
    <location>
        <begin position="233"/>
        <end position="301"/>
    </location>
</feature>
<evidence type="ECO:0000256" key="3">
    <source>
        <dbReference type="ARBA" id="ARBA00022679"/>
    </source>
</evidence>
<dbReference type="GO" id="GO:0061630">
    <property type="term" value="F:ubiquitin protein ligase activity"/>
    <property type="evidence" value="ECO:0007669"/>
    <property type="project" value="UniProtKB-EC"/>
</dbReference>
<evidence type="ECO:0000256" key="4">
    <source>
        <dbReference type="ARBA" id="ARBA00022723"/>
    </source>
</evidence>
<keyword evidence="6" id="KW-0833">Ubl conjugation pathway</keyword>
<dbReference type="InterPro" id="IPR013083">
    <property type="entry name" value="Znf_RING/FYVE/PHD"/>
</dbReference>
<dbReference type="InterPro" id="IPR039525">
    <property type="entry name" value="RNF126-like_zinc-ribbon"/>
</dbReference>
<dbReference type="PROSITE" id="PS50089">
    <property type="entry name" value="ZF_RING_2"/>
    <property type="match status" value="1"/>
</dbReference>
<dbReference type="Gene3D" id="3.30.40.10">
    <property type="entry name" value="Zinc/RING finger domain, C3HC4 (zinc finger)"/>
    <property type="match status" value="1"/>
</dbReference>
<feature type="domain" description="RING-type" evidence="10">
    <location>
        <begin position="185"/>
        <end position="226"/>
    </location>
</feature>
<accession>A0A2I0WW56</accession>
<dbReference type="EMBL" id="KZ502407">
    <property type="protein sequence ID" value="PKU79900.1"/>
    <property type="molecule type" value="Genomic_DNA"/>
</dbReference>
<evidence type="ECO:0000256" key="7">
    <source>
        <dbReference type="ARBA" id="ARBA00022833"/>
    </source>
</evidence>
<dbReference type="GO" id="GO:0016567">
    <property type="term" value="P:protein ubiquitination"/>
    <property type="evidence" value="ECO:0007669"/>
    <property type="project" value="TreeGrafter"/>
</dbReference>
<evidence type="ECO:0000256" key="6">
    <source>
        <dbReference type="ARBA" id="ARBA00022786"/>
    </source>
</evidence>
<dbReference type="Pfam" id="PF13639">
    <property type="entry name" value="zf-RING_2"/>
    <property type="match status" value="1"/>
</dbReference>
<feature type="compositionally biased region" description="Pro residues" evidence="9">
    <location>
        <begin position="59"/>
        <end position="76"/>
    </location>
</feature>
<dbReference type="SUPFAM" id="SSF57850">
    <property type="entry name" value="RING/U-box"/>
    <property type="match status" value="1"/>
</dbReference>
<feature type="region of interest" description="Disordered" evidence="9">
    <location>
        <begin position="58"/>
        <end position="77"/>
    </location>
</feature>
<proteinExistence type="predicted"/>
<evidence type="ECO:0000313" key="12">
    <source>
        <dbReference type="Proteomes" id="UP000233837"/>
    </source>
</evidence>
<comment type="catalytic activity">
    <reaction evidence="1">
        <text>S-ubiquitinyl-[E2 ubiquitin-conjugating enzyme]-L-cysteine + [acceptor protein]-L-lysine = [E2 ubiquitin-conjugating enzyme]-L-cysteine + N(6)-ubiquitinyl-[acceptor protein]-L-lysine.</text>
        <dbReference type="EC" id="2.3.2.27"/>
    </reaction>
</comment>